<name>A0A0S2FBD4_LYSAN</name>
<feature type="region of interest" description="Disordered" evidence="1">
    <location>
        <begin position="164"/>
        <end position="197"/>
    </location>
</feature>
<evidence type="ECO:0000256" key="1">
    <source>
        <dbReference type="SAM" id="MobiDB-lite"/>
    </source>
</evidence>
<accession>A0A0S2FBD4</accession>
<protein>
    <recommendedName>
        <fullName evidence="2">Contractile injection system tube protein N-terminal domain-containing protein</fullName>
    </recommendedName>
</protein>
<keyword evidence="4" id="KW-1185">Reference proteome</keyword>
<dbReference type="KEGG" id="lab:LA76x_2712"/>
<feature type="domain" description="Contractile injection system tube protein N-terminal" evidence="2">
    <location>
        <begin position="3"/>
        <end position="160"/>
    </location>
</feature>
<dbReference type="Proteomes" id="UP000060787">
    <property type="component" value="Chromosome"/>
</dbReference>
<dbReference type="EMBL" id="CP011129">
    <property type="protein sequence ID" value="ALN80842.1"/>
    <property type="molecule type" value="Genomic_DNA"/>
</dbReference>
<evidence type="ECO:0000259" key="2">
    <source>
        <dbReference type="Pfam" id="PF19266"/>
    </source>
</evidence>
<dbReference type="Pfam" id="PF19266">
    <property type="entry name" value="CIS_tube"/>
    <property type="match status" value="1"/>
</dbReference>
<gene>
    <name evidence="3" type="ORF">LA76x_2712</name>
</gene>
<dbReference type="RefSeq" id="WP_222837811.1">
    <property type="nucleotide sequence ID" value="NZ_CP011129.1"/>
</dbReference>
<dbReference type="PATRIC" id="fig|84531.8.peg.2724"/>
<proteinExistence type="predicted"/>
<evidence type="ECO:0000313" key="3">
    <source>
        <dbReference type="EMBL" id="ALN80842.1"/>
    </source>
</evidence>
<dbReference type="InterPro" id="IPR045361">
    <property type="entry name" value="CIS_tube_prot_N"/>
</dbReference>
<evidence type="ECO:0000313" key="4">
    <source>
        <dbReference type="Proteomes" id="UP000060787"/>
    </source>
</evidence>
<dbReference type="eggNOG" id="COG1652">
    <property type="taxonomic scope" value="Bacteria"/>
</dbReference>
<organism evidence="3 4">
    <name type="scientific">Lysobacter antibioticus</name>
    <dbReference type="NCBI Taxonomy" id="84531"/>
    <lineage>
        <taxon>Bacteria</taxon>
        <taxon>Pseudomonadati</taxon>
        <taxon>Pseudomonadota</taxon>
        <taxon>Gammaproteobacteria</taxon>
        <taxon>Lysobacterales</taxon>
        <taxon>Lysobacteraceae</taxon>
        <taxon>Lysobacter</taxon>
    </lineage>
</organism>
<reference evidence="3 4" key="1">
    <citation type="journal article" date="2015" name="BMC Genomics">
        <title>Comparative genomics and metabolic profiling of the genus Lysobacter.</title>
        <authorList>
            <person name="de Bruijn I."/>
            <person name="Cheng X."/>
            <person name="de Jager V."/>
            <person name="Exposito R.G."/>
            <person name="Watrous J."/>
            <person name="Patel N."/>
            <person name="Postma J."/>
            <person name="Dorrestein P.C."/>
            <person name="Kobayashi D."/>
            <person name="Raaijmakers J.M."/>
        </authorList>
    </citation>
    <scope>NUCLEOTIDE SEQUENCE [LARGE SCALE GENOMIC DNA]</scope>
    <source>
        <strain evidence="3 4">76</strain>
    </source>
</reference>
<sequence>MSLEKAQLIELDQSFANEKSGGRKVAVQFNPETLKVTFANQIVQPQGGDQAAGNAGRQFVGAGTTKLALQLWFDVTAMEKDAVDDVRRLTQDVVYFMTPQKSEEDPKKLSPPGLRFHWGTFLFDGMVEGMEETLEFFSPDGKPLRSSITMTLSQQKILEAKFEGEGKVPNQPGQAPLKSANEGDSLQSMAGKSGKPDWQGIASANGIEDPLRMSPGQLVDLNLSAGASIGGGAGIGVGVGVGVGIGVDAGIGASASVGAGFGAGIGGSAGIDAGASASIGLNASLGGSAGGSISFG</sequence>
<dbReference type="STRING" id="84531.LA76x_2712"/>
<dbReference type="AlphaFoldDB" id="A0A0S2FBD4"/>